<organism evidence="2">
    <name type="scientific">Gaeumannomyces tritici (strain R3-111a-1)</name>
    <name type="common">Wheat and barley take-all root rot fungus</name>
    <name type="synonym">Gaeumannomyces graminis var. tritici</name>
    <dbReference type="NCBI Taxonomy" id="644352"/>
    <lineage>
        <taxon>Eukaryota</taxon>
        <taxon>Fungi</taxon>
        <taxon>Dikarya</taxon>
        <taxon>Ascomycota</taxon>
        <taxon>Pezizomycotina</taxon>
        <taxon>Sordariomycetes</taxon>
        <taxon>Sordariomycetidae</taxon>
        <taxon>Magnaporthales</taxon>
        <taxon>Magnaporthaceae</taxon>
        <taxon>Gaeumannomyces</taxon>
    </lineage>
</organism>
<accession>J3P463</accession>
<feature type="region of interest" description="Disordered" evidence="1">
    <location>
        <begin position="16"/>
        <end position="45"/>
    </location>
</feature>
<dbReference type="HOGENOM" id="CLU_1570749_0_0_1"/>
<dbReference type="EMBL" id="GL385398">
    <property type="protein sequence ID" value="EJT74459.1"/>
    <property type="molecule type" value="Genomic_DNA"/>
</dbReference>
<dbReference type="Proteomes" id="UP000006039">
    <property type="component" value="Unassembled WGS sequence"/>
</dbReference>
<reference evidence="2" key="3">
    <citation type="submission" date="2010-09" db="EMBL/GenBank/DDBJ databases">
        <title>Annotation of Gaeumannomyces graminis var. tritici R3-111a-1.</title>
        <authorList>
            <consortium name="The Broad Institute Genome Sequencing Platform"/>
            <person name="Ma L.-J."/>
            <person name="Dead R."/>
            <person name="Young S.K."/>
            <person name="Zeng Q."/>
            <person name="Gargeya S."/>
            <person name="Fitzgerald M."/>
            <person name="Haas B."/>
            <person name="Abouelleil A."/>
            <person name="Alvarado L."/>
            <person name="Arachchi H.M."/>
            <person name="Berlin A."/>
            <person name="Brown A."/>
            <person name="Chapman S.B."/>
            <person name="Chen Z."/>
            <person name="Dunbar C."/>
            <person name="Freedman E."/>
            <person name="Gearin G."/>
            <person name="Gellesch M."/>
            <person name="Goldberg J."/>
            <person name="Griggs A."/>
            <person name="Gujja S."/>
            <person name="Heiman D."/>
            <person name="Howarth C."/>
            <person name="Larson L."/>
            <person name="Lui A."/>
            <person name="MacDonald P.J.P."/>
            <person name="Mehta T."/>
            <person name="Montmayeur A."/>
            <person name="Murphy C."/>
            <person name="Neiman D."/>
            <person name="Pearson M."/>
            <person name="Priest M."/>
            <person name="Roberts A."/>
            <person name="Saif S."/>
            <person name="Shea T."/>
            <person name="Shenoy N."/>
            <person name="Sisk P."/>
            <person name="Stolte C."/>
            <person name="Sykes S."/>
            <person name="Yandava C."/>
            <person name="Wortman J."/>
            <person name="Nusbaum C."/>
            <person name="Birren B."/>
        </authorList>
    </citation>
    <scope>NUCLEOTIDE SEQUENCE</scope>
    <source>
        <strain evidence="2">R3-111a-1</strain>
    </source>
</reference>
<dbReference type="EnsemblFungi" id="EJT74459">
    <property type="protein sequence ID" value="EJT74459"/>
    <property type="gene ID" value="GGTG_08299"/>
</dbReference>
<dbReference type="GeneID" id="20348757"/>
<gene>
    <name evidence="3" type="primary">20348757</name>
    <name evidence="2" type="ORF">GGTG_08299</name>
</gene>
<evidence type="ECO:0000313" key="4">
    <source>
        <dbReference type="Proteomes" id="UP000006039"/>
    </source>
</evidence>
<sequence>MAWRLWNRQDASYSVGDCGVNPPRHAESLRLPDGDSGFGGTEEEDTEIEMLTRRQQTTADVIMLIMSGMEHQRRRRRHRQPADVQFKPWIWQTAGATPRCSTTLLDLAQLELEAINTRALVEDIPVDIYNRPTAYFGTKSALEPRIWDHTRAALQLLLAAIVVYCAHQER</sequence>
<reference evidence="4" key="1">
    <citation type="submission" date="2010-07" db="EMBL/GenBank/DDBJ databases">
        <title>The genome sequence of Gaeumannomyces graminis var. tritici strain R3-111a-1.</title>
        <authorList>
            <consortium name="The Broad Institute Genome Sequencing Platform"/>
            <person name="Ma L.-J."/>
            <person name="Dead R."/>
            <person name="Young S."/>
            <person name="Zeng Q."/>
            <person name="Koehrsen M."/>
            <person name="Alvarado L."/>
            <person name="Berlin A."/>
            <person name="Chapman S.B."/>
            <person name="Chen Z."/>
            <person name="Freedman E."/>
            <person name="Gellesch M."/>
            <person name="Goldberg J."/>
            <person name="Griggs A."/>
            <person name="Gujja S."/>
            <person name="Heilman E.R."/>
            <person name="Heiman D."/>
            <person name="Hepburn T."/>
            <person name="Howarth C."/>
            <person name="Jen D."/>
            <person name="Larson L."/>
            <person name="Mehta T."/>
            <person name="Neiman D."/>
            <person name="Pearson M."/>
            <person name="Roberts A."/>
            <person name="Saif S."/>
            <person name="Shea T."/>
            <person name="Shenoy N."/>
            <person name="Sisk P."/>
            <person name="Stolte C."/>
            <person name="Sykes S."/>
            <person name="Walk T."/>
            <person name="White J."/>
            <person name="Yandava C."/>
            <person name="Haas B."/>
            <person name="Nusbaum C."/>
            <person name="Birren B."/>
        </authorList>
    </citation>
    <scope>NUCLEOTIDE SEQUENCE [LARGE SCALE GENOMIC DNA]</scope>
    <source>
        <strain evidence="4">R3-111a-1</strain>
    </source>
</reference>
<proteinExistence type="predicted"/>
<dbReference type="AlphaFoldDB" id="J3P463"/>
<feature type="compositionally biased region" description="Basic and acidic residues" evidence="1">
    <location>
        <begin position="24"/>
        <end position="33"/>
    </location>
</feature>
<evidence type="ECO:0000256" key="1">
    <source>
        <dbReference type="SAM" id="MobiDB-lite"/>
    </source>
</evidence>
<protein>
    <submittedName>
        <fullName evidence="2 3">Uncharacterized protein</fullName>
    </submittedName>
</protein>
<name>J3P463_GAET3</name>
<reference evidence="3" key="4">
    <citation type="journal article" date="2015" name="G3 (Bethesda)">
        <title>Genome sequences of three phytopathogenic species of the Magnaporthaceae family of fungi.</title>
        <authorList>
            <person name="Okagaki L.H."/>
            <person name="Nunes C.C."/>
            <person name="Sailsbery J."/>
            <person name="Clay B."/>
            <person name="Brown D."/>
            <person name="John T."/>
            <person name="Oh Y."/>
            <person name="Young N."/>
            <person name="Fitzgerald M."/>
            <person name="Haas B.J."/>
            <person name="Zeng Q."/>
            <person name="Young S."/>
            <person name="Adiconis X."/>
            <person name="Fan L."/>
            <person name="Levin J.Z."/>
            <person name="Mitchell T.K."/>
            <person name="Okubara P.A."/>
            <person name="Farman M.L."/>
            <person name="Kohn L.M."/>
            <person name="Birren B."/>
            <person name="Ma L.-J."/>
            <person name="Dean R.A."/>
        </authorList>
    </citation>
    <scope>NUCLEOTIDE SEQUENCE</scope>
    <source>
        <strain evidence="3">R3-111a-1</strain>
    </source>
</reference>
<keyword evidence="4" id="KW-1185">Reference proteome</keyword>
<dbReference type="RefSeq" id="XP_009224403.1">
    <property type="nucleotide sequence ID" value="XM_009226139.1"/>
</dbReference>
<evidence type="ECO:0000313" key="2">
    <source>
        <dbReference type="EMBL" id="EJT74459.1"/>
    </source>
</evidence>
<reference evidence="2" key="2">
    <citation type="submission" date="2010-07" db="EMBL/GenBank/DDBJ databases">
        <authorList>
            <consortium name="The Broad Institute Genome Sequencing Platform"/>
            <consortium name="Broad Institute Genome Sequencing Center for Infectious Disease"/>
            <person name="Ma L.-J."/>
            <person name="Dead R."/>
            <person name="Young S."/>
            <person name="Zeng Q."/>
            <person name="Koehrsen M."/>
            <person name="Alvarado L."/>
            <person name="Berlin A."/>
            <person name="Chapman S.B."/>
            <person name="Chen Z."/>
            <person name="Freedman E."/>
            <person name="Gellesch M."/>
            <person name="Goldberg J."/>
            <person name="Griggs A."/>
            <person name="Gujja S."/>
            <person name="Heilman E.R."/>
            <person name="Heiman D."/>
            <person name="Hepburn T."/>
            <person name="Howarth C."/>
            <person name="Jen D."/>
            <person name="Larson L."/>
            <person name="Mehta T."/>
            <person name="Neiman D."/>
            <person name="Pearson M."/>
            <person name="Roberts A."/>
            <person name="Saif S."/>
            <person name="Shea T."/>
            <person name="Shenoy N."/>
            <person name="Sisk P."/>
            <person name="Stolte C."/>
            <person name="Sykes S."/>
            <person name="Walk T."/>
            <person name="White J."/>
            <person name="Yandava C."/>
            <person name="Haas B."/>
            <person name="Nusbaum C."/>
            <person name="Birren B."/>
        </authorList>
    </citation>
    <scope>NUCLEOTIDE SEQUENCE</scope>
    <source>
        <strain evidence="2">R3-111a-1</strain>
    </source>
</reference>
<evidence type="ECO:0000313" key="3">
    <source>
        <dbReference type="EnsemblFungi" id="EJT74459"/>
    </source>
</evidence>
<dbReference type="VEuPathDB" id="FungiDB:GGTG_08299"/>
<reference evidence="3" key="5">
    <citation type="submission" date="2018-04" db="UniProtKB">
        <authorList>
            <consortium name="EnsemblFungi"/>
        </authorList>
    </citation>
    <scope>IDENTIFICATION</scope>
    <source>
        <strain evidence="3">R3-111a-1</strain>
    </source>
</reference>